<evidence type="ECO:0000256" key="2">
    <source>
        <dbReference type="SAM" id="Phobius"/>
    </source>
</evidence>
<name>A0ABV9T1H5_9BACT</name>
<gene>
    <name evidence="3" type="ORF">ACFPFU_12540</name>
</gene>
<feature type="region of interest" description="Disordered" evidence="1">
    <location>
        <begin position="27"/>
        <end position="49"/>
    </location>
</feature>
<dbReference type="RefSeq" id="WP_377064977.1">
    <property type="nucleotide sequence ID" value="NZ_JBHSJJ010000006.1"/>
</dbReference>
<keyword evidence="2" id="KW-1133">Transmembrane helix</keyword>
<comment type="caution">
    <text evidence="3">The sequence shown here is derived from an EMBL/GenBank/DDBJ whole genome shotgun (WGS) entry which is preliminary data.</text>
</comment>
<organism evidence="3 4">
    <name type="scientific">Negadavirga shengliensis</name>
    <dbReference type="NCBI Taxonomy" id="1389218"/>
    <lineage>
        <taxon>Bacteria</taxon>
        <taxon>Pseudomonadati</taxon>
        <taxon>Bacteroidota</taxon>
        <taxon>Cytophagia</taxon>
        <taxon>Cytophagales</taxon>
        <taxon>Cyclobacteriaceae</taxon>
        <taxon>Negadavirga</taxon>
    </lineage>
</organism>
<keyword evidence="2" id="KW-0812">Transmembrane</keyword>
<dbReference type="EMBL" id="JBHSJJ010000006">
    <property type="protein sequence ID" value="MFC4872519.1"/>
    <property type="molecule type" value="Genomic_DNA"/>
</dbReference>
<sequence length="166" mass="19284">MDSGTVFYIIAIIIYFIYTAFIQKKEGKKPEQDVSQEPKGPQRKGGFEELLREIRREQAERERDIVFTGERAEKEPEAKKNAPAKFPKHEEPVFPKPVRREYQEIKQPLVKLDDQIDINDDRKILGEVEDVAEEASGVSKYASILKNRKSAREAIILSEIINRKHF</sequence>
<dbReference type="Proteomes" id="UP001595818">
    <property type="component" value="Unassembled WGS sequence"/>
</dbReference>
<keyword evidence="4" id="KW-1185">Reference proteome</keyword>
<keyword evidence="2" id="KW-0472">Membrane</keyword>
<feature type="transmembrane region" description="Helical" evidence="2">
    <location>
        <begin position="6"/>
        <end position="22"/>
    </location>
</feature>
<evidence type="ECO:0000313" key="3">
    <source>
        <dbReference type="EMBL" id="MFC4872519.1"/>
    </source>
</evidence>
<feature type="compositionally biased region" description="Basic and acidic residues" evidence="1">
    <location>
        <begin position="62"/>
        <end position="80"/>
    </location>
</feature>
<proteinExistence type="predicted"/>
<feature type="region of interest" description="Disordered" evidence="1">
    <location>
        <begin position="62"/>
        <end position="93"/>
    </location>
</feature>
<reference evidence="4" key="1">
    <citation type="journal article" date="2019" name="Int. J. Syst. Evol. Microbiol.">
        <title>The Global Catalogue of Microorganisms (GCM) 10K type strain sequencing project: providing services to taxonomists for standard genome sequencing and annotation.</title>
        <authorList>
            <consortium name="The Broad Institute Genomics Platform"/>
            <consortium name="The Broad Institute Genome Sequencing Center for Infectious Disease"/>
            <person name="Wu L."/>
            <person name="Ma J."/>
        </authorList>
    </citation>
    <scope>NUCLEOTIDE SEQUENCE [LARGE SCALE GENOMIC DNA]</scope>
    <source>
        <strain evidence="4">CGMCC 4.7466</strain>
    </source>
</reference>
<protein>
    <submittedName>
        <fullName evidence="3">Uncharacterized protein</fullName>
    </submittedName>
</protein>
<evidence type="ECO:0000256" key="1">
    <source>
        <dbReference type="SAM" id="MobiDB-lite"/>
    </source>
</evidence>
<evidence type="ECO:0000313" key="4">
    <source>
        <dbReference type="Proteomes" id="UP001595818"/>
    </source>
</evidence>
<accession>A0ABV9T1H5</accession>